<accession>A0A2W1JAV9</accession>
<dbReference type="AlphaFoldDB" id="A0A2W1JAV9"/>
<protein>
    <submittedName>
        <fullName evidence="2">Uncharacterized protein</fullName>
    </submittedName>
</protein>
<keyword evidence="1" id="KW-0732">Signal</keyword>
<proteinExistence type="predicted"/>
<name>A0A2W1JAV9_9CYAN</name>
<keyword evidence="3" id="KW-1185">Reference proteome</keyword>
<feature type="signal peptide" evidence="1">
    <location>
        <begin position="1"/>
        <end position="21"/>
    </location>
</feature>
<organism evidence="2 3">
    <name type="scientific">Acaryochloris thomasi RCC1774</name>
    <dbReference type="NCBI Taxonomy" id="1764569"/>
    <lineage>
        <taxon>Bacteria</taxon>
        <taxon>Bacillati</taxon>
        <taxon>Cyanobacteriota</taxon>
        <taxon>Cyanophyceae</taxon>
        <taxon>Acaryochloridales</taxon>
        <taxon>Acaryochloridaceae</taxon>
        <taxon>Acaryochloris</taxon>
        <taxon>Acaryochloris thomasi</taxon>
    </lineage>
</organism>
<dbReference type="OrthoDB" id="570817at2"/>
<evidence type="ECO:0000256" key="1">
    <source>
        <dbReference type="SAM" id="SignalP"/>
    </source>
</evidence>
<sequence>MIKPSVRVTPLILLLSAALLGACSPVTESRSDGTAQASDKEEKPGKVLQPFESISGTPYLVANITQADWGGSRSGSSGSYKRRAGDIHNLVFLDSGSLASHRLFETNQYNILEAKQYSLSNPNPPAKKNEKIARFVYQVFKQDTNEDDYLGGVDHRTIGISDAFGKQYVEVLTDISQLLNLKPLSSNRLLAVYVKAGQKTASIIDLEQRVVVKTDAIATLGPDVQ</sequence>
<dbReference type="PROSITE" id="PS51257">
    <property type="entry name" value="PROKAR_LIPOPROTEIN"/>
    <property type="match status" value="1"/>
</dbReference>
<comment type="caution">
    <text evidence="2">The sequence shown here is derived from an EMBL/GenBank/DDBJ whole genome shotgun (WGS) entry which is preliminary data.</text>
</comment>
<dbReference type="Proteomes" id="UP000248857">
    <property type="component" value="Unassembled WGS sequence"/>
</dbReference>
<feature type="chain" id="PRO_5015975734" evidence="1">
    <location>
        <begin position="22"/>
        <end position="225"/>
    </location>
</feature>
<reference evidence="2 3" key="1">
    <citation type="journal article" date="2018" name="Sci. Rep.">
        <title>A novel species of the marine cyanobacterium Acaryochloris with a unique pigment content and lifestyle.</title>
        <authorList>
            <person name="Partensky F."/>
            <person name="Six C."/>
            <person name="Ratin M."/>
            <person name="Garczarek L."/>
            <person name="Vaulot D."/>
            <person name="Probert I."/>
            <person name="Calteau A."/>
            <person name="Gourvil P."/>
            <person name="Marie D."/>
            <person name="Grebert T."/>
            <person name="Bouchier C."/>
            <person name="Le Panse S."/>
            <person name="Gachenot M."/>
            <person name="Rodriguez F."/>
            <person name="Garrido J.L."/>
        </authorList>
    </citation>
    <scope>NUCLEOTIDE SEQUENCE [LARGE SCALE GENOMIC DNA]</scope>
    <source>
        <strain evidence="2 3">RCC1774</strain>
    </source>
</reference>
<dbReference type="EMBL" id="PQWO01000022">
    <property type="protein sequence ID" value="PZD71106.1"/>
    <property type="molecule type" value="Genomic_DNA"/>
</dbReference>
<dbReference type="RefSeq" id="WP_110988428.1">
    <property type="nucleotide sequence ID" value="NZ_CAWNWM010000022.1"/>
</dbReference>
<evidence type="ECO:0000313" key="3">
    <source>
        <dbReference type="Proteomes" id="UP000248857"/>
    </source>
</evidence>
<evidence type="ECO:0000313" key="2">
    <source>
        <dbReference type="EMBL" id="PZD71106.1"/>
    </source>
</evidence>
<gene>
    <name evidence="2" type="ORF">C1752_08309</name>
</gene>